<feature type="chain" id="PRO_5035729840" evidence="1">
    <location>
        <begin position="20"/>
        <end position="55"/>
    </location>
</feature>
<sequence length="55" mass="6405">MSIVTVTIFTCLLTMDMDTGNFSDSSSVTCVPTNRWNKRHFLFFIVGFQECWTYL</sequence>
<protein>
    <submittedName>
        <fullName evidence="2">Uncharacterized protein</fullName>
    </submittedName>
</protein>
<gene>
    <name evidence="2" type="ORF">KC19_VG161500</name>
</gene>
<dbReference type="AlphaFoldDB" id="A0A8T0HR22"/>
<accession>A0A8T0HR22</accession>
<evidence type="ECO:0000313" key="3">
    <source>
        <dbReference type="Proteomes" id="UP000822688"/>
    </source>
</evidence>
<keyword evidence="3" id="KW-1185">Reference proteome</keyword>
<evidence type="ECO:0000256" key="1">
    <source>
        <dbReference type="SAM" id="SignalP"/>
    </source>
</evidence>
<dbReference type="Proteomes" id="UP000822688">
    <property type="component" value="Chromosome V"/>
</dbReference>
<organism evidence="2 3">
    <name type="scientific">Ceratodon purpureus</name>
    <name type="common">Fire moss</name>
    <name type="synonym">Dicranum purpureum</name>
    <dbReference type="NCBI Taxonomy" id="3225"/>
    <lineage>
        <taxon>Eukaryota</taxon>
        <taxon>Viridiplantae</taxon>
        <taxon>Streptophyta</taxon>
        <taxon>Embryophyta</taxon>
        <taxon>Bryophyta</taxon>
        <taxon>Bryophytina</taxon>
        <taxon>Bryopsida</taxon>
        <taxon>Dicranidae</taxon>
        <taxon>Pseudoditrichales</taxon>
        <taxon>Ditrichaceae</taxon>
        <taxon>Ceratodon</taxon>
    </lineage>
</organism>
<evidence type="ECO:0000313" key="2">
    <source>
        <dbReference type="EMBL" id="KAG0573247.1"/>
    </source>
</evidence>
<keyword evidence="1" id="KW-0732">Signal</keyword>
<feature type="signal peptide" evidence="1">
    <location>
        <begin position="1"/>
        <end position="19"/>
    </location>
</feature>
<comment type="caution">
    <text evidence="2">The sequence shown here is derived from an EMBL/GenBank/DDBJ whole genome shotgun (WGS) entry which is preliminary data.</text>
</comment>
<dbReference type="EMBL" id="CM026426">
    <property type="protein sequence ID" value="KAG0573247.1"/>
    <property type="molecule type" value="Genomic_DNA"/>
</dbReference>
<name>A0A8T0HR22_CERPU</name>
<proteinExistence type="predicted"/>
<reference evidence="2" key="1">
    <citation type="submission" date="2020-06" db="EMBL/GenBank/DDBJ databases">
        <title>WGS assembly of Ceratodon purpureus strain R40.</title>
        <authorList>
            <person name="Carey S.B."/>
            <person name="Jenkins J."/>
            <person name="Shu S."/>
            <person name="Lovell J.T."/>
            <person name="Sreedasyam A."/>
            <person name="Maumus F."/>
            <person name="Tiley G.P."/>
            <person name="Fernandez-Pozo N."/>
            <person name="Barry K."/>
            <person name="Chen C."/>
            <person name="Wang M."/>
            <person name="Lipzen A."/>
            <person name="Daum C."/>
            <person name="Saski C.A."/>
            <person name="Payton A.C."/>
            <person name="Mcbreen J.C."/>
            <person name="Conrad R.E."/>
            <person name="Kollar L.M."/>
            <person name="Olsson S."/>
            <person name="Huttunen S."/>
            <person name="Landis J.B."/>
            <person name="Wickett N.J."/>
            <person name="Johnson M.G."/>
            <person name="Rensing S.A."/>
            <person name="Grimwood J."/>
            <person name="Schmutz J."/>
            <person name="Mcdaniel S.F."/>
        </authorList>
    </citation>
    <scope>NUCLEOTIDE SEQUENCE</scope>
    <source>
        <strain evidence="2">R40</strain>
    </source>
</reference>